<comment type="caution">
    <text evidence="2">The sequence shown here is derived from an EMBL/GenBank/DDBJ whole genome shotgun (WGS) entry which is preliminary data.</text>
</comment>
<keyword evidence="3" id="KW-1185">Reference proteome</keyword>
<dbReference type="AlphaFoldDB" id="A0A9Q0LHA9"/>
<dbReference type="InterPro" id="IPR042416">
    <property type="entry name" value="OSTC"/>
</dbReference>
<evidence type="ECO:0000313" key="2">
    <source>
        <dbReference type="EMBL" id="KAJ5072817.1"/>
    </source>
</evidence>
<dbReference type="GO" id="GO:0008250">
    <property type="term" value="C:oligosaccharyltransferase complex"/>
    <property type="evidence" value="ECO:0007669"/>
    <property type="project" value="InterPro"/>
</dbReference>
<dbReference type="OrthoDB" id="10256333at2759"/>
<dbReference type="PANTHER" id="PTHR13160">
    <property type="entry name" value="OLIGOSACCHARYLTRANSFERASE COMPLEX SUBUNIT OSTC"/>
    <property type="match status" value="1"/>
</dbReference>
<organism evidence="2 3">
    <name type="scientific">Anaeramoeba ignava</name>
    <name type="common">Anaerobic marine amoeba</name>
    <dbReference type="NCBI Taxonomy" id="1746090"/>
    <lineage>
        <taxon>Eukaryota</taxon>
        <taxon>Metamonada</taxon>
        <taxon>Anaeramoebidae</taxon>
        <taxon>Anaeramoeba</taxon>
    </lineage>
</organism>
<keyword evidence="1" id="KW-0812">Transmembrane</keyword>
<name>A0A9Q0LHA9_ANAIG</name>
<keyword evidence="1" id="KW-1133">Transmembrane helix</keyword>
<feature type="transmembrane region" description="Helical" evidence="1">
    <location>
        <begin position="68"/>
        <end position="86"/>
    </location>
</feature>
<evidence type="ECO:0000256" key="1">
    <source>
        <dbReference type="SAM" id="Phobius"/>
    </source>
</evidence>
<feature type="transmembrane region" description="Helical" evidence="1">
    <location>
        <begin position="30"/>
        <end position="48"/>
    </location>
</feature>
<protein>
    <submittedName>
        <fullName evidence="2">Oligosaccharyltransferase complex subunit ostc</fullName>
    </submittedName>
</protein>
<keyword evidence="1" id="KW-0472">Membrane</keyword>
<gene>
    <name evidence="2" type="ORF">M0811_09263</name>
</gene>
<reference evidence="2" key="1">
    <citation type="submission" date="2022-10" db="EMBL/GenBank/DDBJ databases">
        <title>Novel sulphate-reducing endosymbionts in the free-living metamonad Anaeramoeba.</title>
        <authorList>
            <person name="Jerlstrom-Hultqvist J."/>
            <person name="Cepicka I."/>
            <person name="Gallot-Lavallee L."/>
            <person name="Salas-Leiva D."/>
            <person name="Curtis B.A."/>
            <person name="Zahonova K."/>
            <person name="Pipaliya S."/>
            <person name="Dacks J."/>
            <person name="Roger A.J."/>
        </authorList>
    </citation>
    <scope>NUCLEOTIDE SEQUENCE</scope>
    <source>
        <strain evidence="2">BMAN</strain>
    </source>
</reference>
<proteinExistence type="predicted"/>
<evidence type="ECO:0000313" key="3">
    <source>
        <dbReference type="Proteomes" id="UP001149090"/>
    </source>
</evidence>
<dbReference type="Proteomes" id="UP001149090">
    <property type="component" value="Unassembled WGS sequence"/>
</dbReference>
<accession>A0A9Q0LHA9</accession>
<dbReference type="PANTHER" id="PTHR13160:SF4">
    <property type="entry name" value="OLIGOSACCHARYLTRANSFERASE COMPLEX SUBUNIT OSTC"/>
    <property type="match status" value="1"/>
</dbReference>
<feature type="transmembrane region" description="Helical" evidence="1">
    <location>
        <begin position="98"/>
        <end position="117"/>
    </location>
</feature>
<sequence>METVENITRQLLRPFRVPRIKMQLTQPPKMFIFGAIMVTLFIIFSGIVYDMIINPPSMGTERMSDGSVYASLFIILGSLGIVLIDISTKKNVKIGPYFFYPGVALFGGCYFIVYSFIKIKLPHYLNQG</sequence>
<dbReference type="EMBL" id="JAPDFW010000079">
    <property type="protein sequence ID" value="KAJ5072817.1"/>
    <property type="molecule type" value="Genomic_DNA"/>
</dbReference>